<organism evidence="3">
    <name type="scientific">Chromera velia CCMP2878</name>
    <dbReference type="NCBI Taxonomy" id="1169474"/>
    <lineage>
        <taxon>Eukaryota</taxon>
        <taxon>Sar</taxon>
        <taxon>Alveolata</taxon>
        <taxon>Colpodellida</taxon>
        <taxon>Chromeraceae</taxon>
        <taxon>Chromera</taxon>
    </lineage>
</organism>
<evidence type="ECO:0000256" key="1">
    <source>
        <dbReference type="SAM" id="MobiDB-lite"/>
    </source>
</evidence>
<dbReference type="Gene3D" id="3.40.50.720">
    <property type="entry name" value="NAD(P)-binding Rossmann-like Domain"/>
    <property type="match status" value="1"/>
</dbReference>
<dbReference type="EMBL" id="CDMZ01001798">
    <property type="protein sequence ID" value="CEM37698.1"/>
    <property type="molecule type" value="Genomic_DNA"/>
</dbReference>
<name>A0A0G4H239_9ALVE</name>
<proteinExistence type="predicted"/>
<sequence length="632" mass="70054">MLSSVFLLLFACTCCLVFQQGKADFRCGTPGCKGDVAAIGTPDNFDYNPAKNNLHHDLTGANILIIGDSRGSGRATVLRMIEVVGPTGKVLGGSRTPVSGLEQKLQDLHNASGSTYRHFVFDMGKTPPYEYFKDTSRDRTEVVEPGATLGDDYQNLVDEVESFLGGRIDHIYVNAGVAAVGPIADVPWAHFAARRESDLADHAVWWVLKPYLSEDYGTFVTASTLDTRIHIDVGVAGYHSSKTYRTLWATDMHGTTRDHPRWKKWRFVSLEPSYVNGTISLPAHTIVPPEDAFECPNTVNRTIFLSQLLTRRQEIVPVAPSEVADVVWEIFARKDVGKPFKDKAGDPIPTRISVWPSRDRVRGIGAIGPIIGEGGPIDLDTLYRNTPYSTIEALPFSDLAFGLIAVRCQDQTVDQLWKEFGITPQSVDEASQVYDKDSESGTILGNAFYDVYKRDQQAALDWFSSKGIIDREDYEEKLQKVGLSSEKVDELAFDASSFLFPTSLVAAQNINDRLRKIGLASEAPEDTTPPEQLEMFANNPNAKFFPGLQDLKYAKQEPLVAAEPVKGQWNPYEPDGKGDRAGNWKTISAPSGLRSFADRLKGEDEEWVYEENQIENPNLVKLNKIIPGPPLF</sequence>
<keyword evidence="2" id="KW-0732">Signal</keyword>
<evidence type="ECO:0000256" key="2">
    <source>
        <dbReference type="SAM" id="SignalP"/>
    </source>
</evidence>
<feature type="region of interest" description="Disordered" evidence="1">
    <location>
        <begin position="566"/>
        <end position="585"/>
    </location>
</feature>
<dbReference type="AlphaFoldDB" id="A0A0G4H239"/>
<dbReference type="SUPFAM" id="SSF51735">
    <property type="entry name" value="NAD(P)-binding Rossmann-fold domains"/>
    <property type="match status" value="1"/>
</dbReference>
<dbReference type="PhylomeDB" id="A0A0G4H239"/>
<accession>A0A0G4H239</accession>
<evidence type="ECO:0000313" key="3">
    <source>
        <dbReference type="EMBL" id="CEM37698.1"/>
    </source>
</evidence>
<dbReference type="VEuPathDB" id="CryptoDB:Cvel_5579"/>
<reference evidence="3" key="1">
    <citation type="submission" date="2014-11" db="EMBL/GenBank/DDBJ databases">
        <authorList>
            <person name="Otto D Thomas"/>
            <person name="Naeem Raeece"/>
        </authorList>
    </citation>
    <scope>NUCLEOTIDE SEQUENCE</scope>
</reference>
<protein>
    <submittedName>
        <fullName evidence="3">Uncharacterized protein</fullName>
    </submittedName>
</protein>
<feature type="signal peptide" evidence="2">
    <location>
        <begin position="1"/>
        <end position="23"/>
    </location>
</feature>
<gene>
    <name evidence="3" type="ORF">Cvel_5579</name>
</gene>
<feature type="chain" id="PRO_5005191484" evidence="2">
    <location>
        <begin position="24"/>
        <end position="632"/>
    </location>
</feature>
<dbReference type="InterPro" id="IPR036291">
    <property type="entry name" value="NAD(P)-bd_dom_sf"/>
</dbReference>